<dbReference type="EMBL" id="QICL01000020">
    <property type="protein sequence ID" value="PXV62385.1"/>
    <property type="molecule type" value="Genomic_DNA"/>
</dbReference>
<gene>
    <name evidence="1" type="ORF">CLV62_12074</name>
</gene>
<dbReference type="Proteomes" id="UP000247973">
    <property type="component" value="Unassembled WGS sequence"/>
</dbReference>
<dbReference type="AlphaFoldDB" id="A0A2V3PNX6"/>
<proteinExistence type="predicted"/>
<evidence type="ECO:0000313" key="2">
    <source>
        <dbReference type="Proteomes" id="UP000247973"/>
    </source>
</evidence>
<sequence length="50" mass="5487">MINSISKDTIISKLNQLKSLPCIEQVCKGLAKAENNICTIPLLSTNKENL</sequence>
<name>A0A2V3PNX6_9BACT</name>
<keyword evidence="2" id="KW-1185">Reference proteome</keyword>
<comment type="caution">
    <text evidence="1">The sequence shown here is derived from an EMBL/GenBank/DDBJ whole genome shotgun (WGS) entry which is preliminary data.</text>
</comment>
<evidence type="ECO:0000313" key="1">
    <source>
        <dbReference type="EMBL" id="PXV62385.1"/>
    </source>
</evidence>
<reference evidence="1 2" key="1">
    <citation type="submission" date="2018-03" db="EMBL/GenBank/DDBJ databases">
        <title>Genomic Encyclopedia of Archaeal and Bacterial Type Strains, Phase II (KMG-II): from individual species to whole genera.</title>
        <authorList>
            <person name="Goeker M."/>
        </authorList>
    </citation>
    <scope>NUCLEOTIDE SEQUENCE [LARGE SCALE GENOMIC DNA]</scope>
    <source>
        <strain evidence="1 2">DSM 100214</strain>
    </source>
</reference>
<organism evidence="1 2">
    <name type="scientific">Dysgonomonas alginatilytica</name>
    <dbReference type="NCBI Taxonomy" id="1605892"/>
    <lineage>
        <taxon>Bacteria</taxon>
        <taxon>Pseudomonadati</taxon>
        <taxon>Bacteroidota</taxon>
        <taxon>Bacteroidia</taxon>
        <taxon>Bacteroidales</taxon>
        <taxon>Dysgonomonadaceae</taxon>
        <taxon>Dysgonomonas</taxon>
    </lineage>
</organism>
<accession>A0A2V3PNX6</accession>
<protein>
    <submittedName>
        <fullName evidence="1">Uncharacterized protein</fullName>
    </submittedName>
</protein>